<evidence type="ECO:0000256" key="1">
    <source>
        <dbReference type="ARBA" id="ARBA00004267"/>
    </source>
</evidence>
<proteinExistence type="predicted"/>
<feature type="region of interest" description="Disordered" evidence="5">
    <location>
        <begin position="1044"/>
        <end position="1066"/>
    </location>
</feature>
<feature type="compositionally biased region" description="Low complexity" evidence="5">
    <location>
        <begin position="186"/>
        <end position="203"/>
    </location>
</feature>
<feature type="region of interest" description="Disordered" evidence="5">
    <location>
        <begin position="824"/>
        <end position="872"/>
    </location>
</feature>
<keyword evidence="9" id="KW-1185">Reference proteome</keyword>
<keyword evidence="2" id="KW-0963">Cytoplasm</keyword>
<feature type="domain" description="Cep57 centrosome microtubule-binding" evidence="6">
    <location>
        <begin position="938"/>
        <end position="1013"/>
    </location>
</feature>
<evidence type="ECO:0000256" key="4">
    <source>
        <dbReference type="SAM" id="Coils"/>
    </source>
</evidence>
<dbReference type="Pfam" id="PF14197">
    <property type="entry name" value="Cep57_CLD_2"/>
    <property type="match status" value="2"/>
</dbReference>
<sequence length="1066" mass="118770">METDAVHRYRSRILREMNANRANPFNSPPSSTGSHGSVTVSSLFSDPDGESTRRLNQDIARVTAPKKLAVNFDAAHRKWPEYFSKPKSNTKNPHALDADDRDDATSTAATTTETRPGKTQSKENKPPVSSVKFTVDDSTRDVWPAAAKTRAQMQARVENESDNSSILGQSPARPAPYYGTGRPPKQQQQQQQQQHHHQQQQQHKSLFSKTHNLSPSAQPVPSRQRRSSITNALNRLQRASLSPGNDNHDSPNMSSAKSSLTAVPPSPVSMASPGHNTSNARSFFMPDVSHLGDFVTGTLKFSGSMKNGVPIFVKHGKVHDSQERPAASAHAHVDAIKVPEDEEKIFVSMDMIRDEIVSLQAAHDKVQEYAEGLQLQVERLEAQLRHSRFDGGYDESDKYRAQKNRLELEVATLQARLDEASRKLSTNEIESESIAHERDRAIARLQEACEDISKLTRKLGVREKELSTSQKRLESIEQMRHDNELLRRDLVSLKHTRDALELDNSSLRTDNENLRTEHKRLRDEVDALRTEKTFRGDDDSRATENKALRSANDRLAEENEDLRDNLDGAQHELDAAREEIDSLRAKVDTVVQENSALQEDNVSLVRHNEKYFNENKLLRRENSGFERSVHDLHEENLKMKDQVMRLKQQLDHGKPPPQDDVPGPVGVTTDDNMTSAYFVPDITVKNNESRPEQVTETEDMPTLPEVTSHGYTAEQDPRQMTRRASSSRQRSRSRPRTASKGVAFSIPEKSGPRNKNTTSNSSNTMANQGSKRKQVTDHRSAKGPPTLELDLTTENDETTGGFQSEEVTNQDAAISLDFSLKDAHFPPYNQDVTAQSRASRRGSASRPSQKPAVKEDMTSGANKTAHGESAACPALSTDARRVLDGLSQHSCSNCIVCTRITSHRGVVSSSEAASGKKRVSVPRPVPVTDRDLTGDDVTMRPSQSPGHALALVIKGLEDEAEHLQLELTRLQAQYNGRDKAIGRRDRLHMAESIRTLLKRMEVKNDQIYSLYDVLEGQKAAGQAMTEEEVEMTVLNITGMTVRDVTGGTGESEQFPPWDGIQEPVLA</sequence>
<keyword evidence="4" id="KW-0175">Coiled coil</keyword>
<gene>
    <name evidence="8" type="ORF">E4U42_005517</name>
</gene>
<feature type="coiled-coil region" evidence="4">
    <location>
        <begin position="363"/>
        <end position="600"/>
    </location>
</feature>
<feature type="compositionally biased region" description="Low complexity" evidence="5">
    <location>
        <begin position="28"/>
        <end position="42"/>
    </location>
</feature>
<feature type="domain" description="PPC89 centrosome localisation" evidence="7">
    <location>
        <begin position="592"/>
        <end position="652"/>
    </location>
</feature>
<feature type="compositionally biased region" description="Polar residues" evidence="5">
    <location>
        <begin position="204"/>
        <end position="227"/>
    </location>
</feature>
<feature type="region of interest" description="Disordered" evidence="5">
    <location>
        <begin position="239"/>
        <end position="274"/>
    </location>
</feature>
<evidence type="ECO:0008006" key="10">
    <source>
        <dbReference type="Google" id="ProtNLM"/>
    </source>
</evidence>
<feature type="region of interest" description="Disordered" evidence="5">
    <location>
        <begin position="1"/>
        <end position="61"/>
    </location>
</feature>
<name>A0A8K0NFI2_9HYPO</name>
<evidence type="ECO:0000313" key="9">
    <source>
        <dbReference type="Proteomes" id="UP000811619"/>
    </source>
</evidence>
<evidence type="ECO:0000256" key="3">
    <source>
        <dbReference type="ARBA" id="ARBA00023212"/>
    </source>
</evidence>
<dbReference type="InterPro" id="IPR051756">
    <property type="entry name" value="Centrosomal_MT-associated"/>
</dbReference>
<reference evidence="8" key="1">
    <citation type="journal article" date="2020" name="bioRxiv">
        <title>Whole genome comparisons of ergot fungi reveals the divergence and evolution of species within the genus Claviceps are the result of varying mechanisms driving genome evolution and host range expansion.</title>
        <authorList>
            <person name="Wyka S.A."/>
            <person name="Mondo S.J."/>
            <person name="Liu M."/>
            <person name="Dettman J."/>
            <person name="Nalam V."/>
            <person name="Broders K.D."/>
        </authorList>
    </citation>
    <scope>NUCLEOTIDE SEQUENCE</scope>
    <source>
        <strain evidence="8">CCC 489</strain>
    </source>
</reference>
<evidence type="ECO:0000256" key="2">
    <source>
        <dbReference type="ARBA" id="ARBA00022490"/>
    </source>
</evidence>
<evidence type="ECO:0000313" key="8">
    <source>
        <dbReference type="EMBL" id="KAG5922297.1"/>
    </source>
</evidence>
<evidence type="ECO:0000259" key="6">
    <source>
        <dbReference type="Pfam" id="PF06657"/>
    </source>
</evidence>
<evidence type="ECO:0000256" key="5">
    <source>
        <dbReference type="SAM" id="MobiDB-lite"/>
    </source>
</evidence>
<dbReference type="AlphaFoldDB" id="A0A8K0NFI2"/>
<accession>A0A8K0NFI2</accession>
<dbReference type="EMBL" id="SRPY01000523">
    <property type="protein sequence ID" value="KAG5922297.1"/>
    <property type="molecule type" value="Genomic_DNA"/>
</dbReference>
<dbReference type="Proteomes" id="UP000811619">
    <property type="component" value="Unassembled WGS sequence"/>
</dbReference>
<protein>
    <recommendedName>
        <fullName evidence="10">Rhoptry protein</fullName>
    </recommendedName>
</protein>
<feature type="domain" description="PPC89 centrosome localisation" evidence="7">
    <location>
        <begin position="406"/>
        <end position="470"/>
    </location>
</feature>
<comment type="subcellular location">
    <subcellularLocation>
        <location evidence="1">Cytoplasm</location>
        <location evidence="1">Cytoskeleton</location>
        <location evidence="1">Microtubule organizing center</location>
    </subcellularLocation>
</comment>
<dbReference type="GO" id="GO:0008017">
    <property type="term" value="F:microtubule binding"/>
    <property type="evidence" value="ECO:0007669"/>
    <property type="project" value="InterPro"/>
</dbReference>
<dbReference type="GO" id="GO:0005815">
    <property type="term" value="C:microtubule organizing center"/>
    <property type="evidence" value="ECO:0007669"/>
    <property type="project" value="UniProtKB-SubCell"/>
</dbReference>
<dbReference type="InterPro" id="IPR024957">
    <property type="entry name" value="Cep57_MT-bd_dom"/>
</dbReference>
<dbReference type="OrthoDB" id="76453at2759"/>
<evidence type="ECO:0000259" key="7">
    <source>
        <dbReference type="Pfam" id="PF14197"/>
    </source>
</evidence>
<dbReference type="InterPro" id="IPR025925">
    <property type="entry name" value="PPC89_CLD"/>
</dbReference>
<dbReference type="PANTHER" id="PTHR19336:SF9">
    <property type="entry name" value="SPINDLE POLE BODY PROTEIN PPC89"/>
    <property type="match status" value="1"/>
</dbReference>
<feature type="region of interest" description="Disordered" evidence="5">
    <location>
        <begin position="908"/>
        <end position="943"/>
    </location>
</feature>
<feature type="compositionally biased region" description="Polar residues" evidence="5">
    <location>
        <begin position="239"/>
        <end position="261"/>
    </location>
</feature>
<feature type="region of interest" description="Disordered" evidence="5">
    <location>
        <begin position="83"/>
        <end position="227"/>
    </location>
</feature>
<dbReference type="Pfam" id="PF06657">
    <property type="entry name" value="Cep57_MT_bd"/>
    <property type="match status" value="1"/>
</dbReference>
<feature type="region of interest" description="Disordered" evidence="5">
    <location>
        <begin position="650"/>
        <end position="808"/>
    </location>
</feature>
<dbReference type="PANTHER" id="PTHR19336">
    <property type="entry name" value="UNCHARACTERIZED DUF1167"/>
    <property type="match status" value="1"/>
</dbReference>
<keyword evidence="3" id="KW-0206">Cytoskeleton</keyword>
<organism evidence="8 9">
    <name type="scientific">Claviceps africana</name>
    <dbReference type="NCBI Taxonomy" id="83212"/>
    <lineage>
        <taxon>Eukaryota</taxon>
        <taxon>Fungi</taxon>
        <taxon>Dikarya</taxon>
        <taxon>Ascomycota</taxon>
        <taxon>Pezizomycotina</taxon>
        <taxon>Sordariomycetes</taxon>
        <taxon>Hypocreomycetidae</taxon>
        <taxon>Hypocreales</taxon>
        <taxon>Clavicipitaceae</taxon>
        <taxon>Claviceps</taxon>
    </lineage>
</organism>
<comment type="caution">
    <text evidence="8">The sequence shown here is derived from an EMBL/GenBank/DDBJ whole genome shotgun (WGS) entry which is preliminary data.</text>
</comment>